<dbReference type="AlphaFoldDB" id="A0A7X9WVN6"/>
<comment type="caution">
    <text evidence="12">The sequence shown here is derived from an EMBL/GenBank/DDBJ whole genome shotgun (WGS) entry which is preliminary data.</text>
</comment>
<dbReference type="PANTHER" id="PTHR11601:SF34">
    <property type="entry name" value="CYSTEINE DESULFURASE"/>
    <property type="match status" value="1"/>
</dbReference>
<keyword evidence="5 12" id="KW-0808">Transferase</keyword>
<evidence type="ECO:0000256" key="7">
    <source>
        <dbReference type="ARBA" id="ARBA00022898"/>
    </source>
</evidence>
<evidence type="ECO:0000256" key="2">
    <source>
        <dbReference type="ARBA" id="ARBA00003120"/>
    </source>
</evidence>
<dbReference type="PANTHER" id="PTHR11601">
    <property type="entry name" value="CYSTEINE DESULFURYLASE FAMILY MEMBER"/>
    <property type="match status" value="1"/>
</dbReference>
<dbReference type="InterPro" id="IPR015421">
    <property type="entry name" value="PyrdxlP-dep_Trfase_major"/>
</dbReference>
<dbReference type="InterPro" id="IPR000192">
    <property type="entry name" value="Aminotrans_V_dom"/>
</dbReference>
<evidence type="ECO:0000256" key="9">
    <source>
        <dbReference type="ARBA" id="ARBA00023014"/>
    </source>
</evidence>
<comment type="function">
    <text evidence="2">Catalyzes the removal of elemental sulfur atoms from cysteine to produce alanine. Seems to participate in the biosynthesis of the nitrogenase metalloclusters by providing the inorganic sulfur required for the Fe-S core formation.</text>
</comment>
<dbReference type="Proteomes" id="UP000519023">
    <property type="component" value="Unassembled WGS sequence"/>
</dbReference>
<evidence type="ECO:0000313" key="13">
    <source>
        <dbReference type="Proteomes" id="UP000519023"/>
    </source>
</evidence>
<dbReference type="InterPro" id="IPR015422">
    <property type="entry name" value="PyrdxlP-dep_Trfase_small"/>
</dbReference>
<evidence type="ECO:0000256" key="1">
    <source>
        <dbReference type="ARBA" id="ARBA00001933"/>
    </source>
</evidence>
<evidence type="ECO:0000256" key="6">
    <source>
        <dbReference type="ARBA" id="ARBA00022723"/>
    </source>
</evidence>
<dbReference type="SUPFAM" id="SSF53383">
    <property type="entry name" value="PLP-dependent transferases"/>
    <property type="match status" value="1"/>
</dbReference>
<comment type="cofactor">
    <cofactor evidence="1">
        <name>pyridoxal 5'-phosphate</name>
        <dbReference type="ChEBI" id="CHEBI:597326"/>
    </cofactor>
</comment>
<keyword evidence="12" id="KW-0032">Aminotransferase</keyword>
<organism evidence="12 13">
    <name type="scientific">Sphingobium psychrophilum</name>
    <dbReference type="NCBI Taxonomy" id="2728834"/>
    <lineage>
        <taxon>Bacteria</taxon>
        <taxon>Pseudomonadati</taxon>
        <taxon>Pseudomonadota</taxon>
        <taxon>Alphaproteobacteria</taxon>
        <taxon>Sphingomonadales</taxon>
        <taxon>Sphingomonadaceae</taxon>
        <taxon>Sphingobium</taxon>
    </lineage>
</organism>
<comment type="similarity">
    <text evidence="3">Belongs to the class-V pyridoxal-phosphate-dependent aminotransferase family. NifS/IscS subfamily.</text>
</comment>
<dbReference type="Gene3D" id="1.10.260.50">
    <property type="match status" value="1"/>
</dbReference>
<keyword evidence="13" id="KW-1185">Reference proteome</keyword>
<reference evidence="12 13" key="1">
    <citation type="submission" date="2020-04" db="EMBL/GenBank/DDBJ databases">
        <title>Sphingobium sp. AR-3-1 isolated from Arctic soil.</title>
        <authorList>
            <person name="Dahal R.H."/>
            <person name="Chaudhary D.K."/>
        </authorList>
    </citation>
    <scope>NUCLEOTIDE SEQUENCE [LARGE SCALE GENOMIC DNA]</scope>
    <source>
        <strain evidence="12 13">AR-3-1</strain>
    </source>
</reference>
<dbReference type="Gene3D" id="3.40.640.10">
    <property type="entry name" value="Type I PLP-dependent aspartate aminotransferase-like (Major domain)"/>
    <property type="match status" value="1"/>
</dbReference>
<keyword evidence="9" id="KW-0411">Iron-sulfur</keyword>
<comment type="catalytic activity">
    <reaction evidence="10">
        <text>(sulfur carrier)-H + L-cysteine = (sulfur carrier)-SH + L-alanine</text>
        <dbReference type="Rhea" id="RHEA:43892"/>
        <dbReference type="Rhea" id="RHEA-COMP:14737"/>
        <dbReference type="Rhea" id="RHEA-COMP:14739"/>
        <dbReference type="ChEBI" id="CHEBI:29917"/>
        <dbReference type="ChEBI" id="CHEBI:35235"/>
        <dbReference type="ChEBI" id="CHEBI:57972"/>
        <dbReference type="ChEBI" id="CHEBI:64428"/>
        <dbReference type="EC" id="2.8.1.7"/>
    </reaction>
</comment>
<evidence type="ECO:0000259" key="11">
    <source>
        <dbReference type="Pfam" id="PF00266"/>
    </source>
</evidence>
<evidence type="ECO:0000256" key="4">
    <source>
        <dbReference type="ARBA" id="ARBA00013558"/>
    </source>
</evidence>
<accession>A0A7X9WVN6</accession>
<evidence type="ECO:0000256" key="8">
    <source>
        <dbReference type="ARBA" id="ARBA00023004"/>
    </source>
</evidence>
<dbReference type="PIRSF" id="PIRSF005572">
    <property type="entry name" value="NifS"/>
    <property type="match status" value="1"/>
</dbReference>
<evidence type="ECO:0000256" key="3">
    <source>
        <dbReference type="ARBA" id="ARBA00006490"/>
    </source>
</evidence>
<dbReference type="Pfam" id="PF00266">
    <property type="entry name" value="Aminotran_5"/>
    <property type="match status" value="1"/>
</dbReference>
<keyword evidence="8" id="KW-0408">Iron</keyword>
<protein>
    <recommendedName>
        <fullName evidence="4">Cysteine desulfurase</fullName>
    </recommendedName>
</protein>
<evidence type="ECO:0000313" key="12">
    <source>
        <dbReference type="EMBL" id="NML10754.1"/>
    </source>
</evidence>
<dbReference type="RefSeq" id="WP_169573317.1">
    <property type="nucleotide sequence ID" value="NZ_JABBFV010000007.1"/>
</dbReference>
<sequence length="372" mass="38461">MAADRLYLDHAATTPMLPAAQAAMVGAMASWANPSSPHADGRAARAMLENARARIASALGWTGHVIFTSGASEAIAIGLLRAKVGRIVTSPVEHDAVLRVTKGAARLAVDHSGIVQTPVRAEPVETPSFLAANKDGPSTGSAQTDDRFVLAIQHVNNETGVIQPLDRIERDGAVLFADCAQSAGKLPLPDADMIAISAHKFGGPPGIGALLLRDLALIEPSGGQEQGYRAGTENLPAILSMAAALEAREDWLPRATALRARLDAGIEAAGGVVVARDAPRLPAIASYRMPGVSARAQLIQFDMAGISVSAGSACSSGSLKTSHVLGAMGWDEAAASEVVRVSFGPQTCDNDLDRFLAAWTAMAAKASGRASR</sequence>
<keyword evidence="7" id="KW-0663">Pyridoxal phosphate</keyword>
<evidence type="ECO:0000256" key="10">
    <source>
        <dbReference type="ARBA" id="ARBA00050776"/>
    </source>
</evidence>
<dbReference type="InterPro" id="IPR016454">
    <property type="entry name" value="Cysteine_dSase"/>
</dbReference>
<keyword evidence="6" id="KW-0479">Metal-binding</keyword>
<dbReference type="Gene3D" id="3.90.1150.10">
    <property type="entry name" value="Aspartate Aminotransferase, domain 1"/>
    <property type="match status" value="1"/>
</dbReference>
<feature type="domain" description="Aminotransferase class V" evidence="11">
    <location>
        <begin position="7"/>
        <end position="355"/>
    </location>
</feature>
<dbReference type="GO" id="GO:0031071">
    <property type="term" value="F:cysteine desulfurase activity"/>
    <property type="evidence" value="ECO:0007669"/>
    <property type="project" value="UniProtKB-EC"/>
</dbReference>
<dbReference type="EMBL" id="JABBFV010000007">
    <property type="protein sequence ID" value="NML10754.1"/>
    <property type="molecule type" value="Genomic_DNA"/>
</dbReference>
<gene>
    <name evidence="12" type="ORF">HHL08_11465</name>
</gene>
<proteinExistence type="inferred from homology"/>
<evidence type="ECO:0000256" key="5">
    <source>
        <dbReference type="ARBA" id="ARBA00022679"/>
    </source>
</evidence>
<dbReference type="GO" id="GO:0008483">
    <property type="term" value="F:transaminase activity"/>
    <property type="evidence" value="ECO:0007669"/>
    <property type="project" value="UniProtKB-KW"/>
</dbReference>
<dbReference type="GO" id="GO:0046872">
    <property type="term" value="F:metal ion binding"/>
    <property type="evidence" value="ECO:0007669"/>
    <property type="project" value="UniProtKB-KW"/>
</dbReference>
<dbReference type="GO" id="GO:0051536">
    <property type="term" value="F:iron-sulfur cluster binding"/>
    <property type="evidence" value="ECO:0007669"/>
    <property type="project" value="UniProtKB-KW"/>
</dbReference>
<name>A0A7X9WVN6_9SPHN</name>
<dbReference type="InterPro" id="IPR015424">
    <property type="entry name" value="PyrdxlP-dep_Trfase"/>
</dbReference>